<protein>
    <submittedName>
        <fullName evidence="3">Aminodeoxychorismate synthase component I</fullName>
    </submittedName>
</protein>
<dbReference type="SUPFAM" id="SSF56322">
    <property type="entry name" value="ADC synthase"/>
    <property type="match status" value="1"/>
</dbReference>
<dbReference type="OrthoDB" id="9803598at2"/>
<keyword evidence="4" id="KW-1185">Reference proteome</keyword>
<evidence type="ECO:0000259" key="2">
    <source>
        <dbReference type="Pfam" id="PF04715"/>
    </source>
</evidence>
<dbReference type="InterPro" id="IPR005801">
    <property type="entry name" value="ADC_synthase"/>
</dbReference>
<dbReference type="RefSeq" id="WP_062148960.1">
    <property type="nucleotide sequence ID" value="NZ_CP013002.1"/>
</dbReference>
<accession>A0A0P0P1L8</accession>
<gene>
    <name evidence="3" type="ORF">AQ619_14200</name>
</gene>
<evidence type="ECO:0000313" key="4">
    <source>
        <dbReference type="Proteomes" id="UP000056905"/>
    </source>
</evidence>
<dbReference type="Gene3D" id="3.60.120.10">
    <property type="entry name" value="Anthranilate synthase"/>
    <property type="match status" value="1"/>
</dbReference>
<dbReference type="AlphaFoldDB" id="A0A0P0P1L8"/>
<reference evidence="3 4" key="1">
    <citation type="submission" date="2015-10" db="EMBL/GenBank/DDBJ databases">
        <title>Conservation of the essential genome among Caulobacter and Brevundimonas species.</title>
        <authorList>
            <person name="Scott D."/>
            <person name="Ely B."/>
        </authorList>
    </citation>
    <scope>NUCLEOTIDE SEQUENCE [LARGE SCALE GENOMIC DNA]</scope>
    <source>
        <strain evidence="3 4">CB4</strain>
    </source>
</reference>
<dbReference type="PRINTS" id="PR00095">
    <property type="entry name" value="ANTSNTHASEI"/>
</dbReference>
<evidence type="ECO:0000259" key="1">
    <source>
        <dbReference type="Pfam" id="PF00425"/>
    </source>
</evidence>
<dbReference type="Pfam" id="PF04715">
    <property type="entry name" value="Anth_synt_I_N"/>
    <property type="match status" value="1"/>
</dbReference>
<dbReference type="STRING" id="69395.AQ619_14200"/>
<evidence type="ECO:0000313" key="3">
    <source>
        <dbReference type="EMBL" id="ALL14405.1"/>
    </source>
</evidence>
<feature type="domain" description="Chorismate-utilising enzyme C-terminal" evidence="1">
    <location>
        <begin position="174"/>
        <end position="433"/>
    </location>
</feature>
<dbReference type="InterPro" id="IPR015890">
    <property type="entry name" value="Chorismate_C"/>
</dbReference>
<dbReference type="NCBIfam" id="TIGR01824">
    <property type="entry name" value="PabB-clade2"/>
    <property type="match status" value="1"/>
</dbReference>
<dbReference type="EMBL" id="CP013002">
    <property type="protein sequence ID" value="ALL14405.1"/>
    <property type="molecule type" value="Genomic_DNA"/>
</dbReference>
<dbReference type="Pfam" id="PF00425">
    <property type="entry name" value="Chorismate_bind"/>
    <property type="match status" value="1"/>
</dbReference>
<dbReference type="PANTHER" id="PTHR11236:SF9">
    <property type="entry name" value="ANTHRANILATE SYNTHASE COMPONENT 1"/>
    <property type="match status" value="1"/>
</dbReference>
<dbReference type="InterPro" id="IPR010118">
    <property type="entry name" value="Para-NH2Bz/anthranilate_synth"/>
</dbReference>
<dbReference type="Proteomes" id="UP000056905">
    <property type="component" value="Chromosome"/>
</dbReference>
<name>A0A0P0P1L8_9CAUL</name>
<dbReference type="InterPro" id="IPR019999">
    <property type="entry name" value="Anth_synth_I-like"/>
</dbReference>
<feature type="domain" description="Anthranilate synthase component I N-terminal" evidence="2">
    <location>
        <begin position="11"/>
        <end position="127"/>
    </location>
</feature>
<dbReference type="GO" id="GO:0000162">
    <property type="term" value="P:L-tryptophan biosynthetic process"/>
    <property type="evidence" value="ECO:0007669"/>
    <property type="project" value="TreeGrafter"/>
</dbReference>
<sequence>MRCVAFHSAPWCEPAEALQPFRDEPFACALLSGGTARWSYLLRAPDAVLSLEPADPRDPFEALTALIGPRRPTDPKGPPFQGGVVGLGTYELGDRVEALGLARSNWPDLTAARYGALLAFDHQQQRVVAVGRGETDALATDAARQALAWLDQPAEARPPMAGPLCPALTATDGNAYERAVADVVARIHDGEIFQANIARAWTGRLADGVDPFDLFVRLRAQSPAPFSAYWRLPDRALVSNSPERFLKVTGADDTIETKPIKGTRRRGATPAEDAVMVAELSASEKDQAENLMIVDLMRNDLARVSPPGSVRVPDLFGVETFVNVHHLVSTVTARLRPGLTLADLLRASFPPGSITGAPKVQAMKVIAGHEPPRGPYCGSLFWAGFDGSFDSSVLIRTVGLERDGSGWRLEARAGAGIVADSDPQAERLETETKIAALKRALTETAS</sequence>
<dbReference type="InterPro" id="IPR006805">
    <property type="entry name" value="Anth_synth_I_N"/>
</dbReference>
<dbReference type="KEGG" id="chq:AQ619_14200"/>
<organism evidence="3 4">
    <name type="scientific">Caulobacter henricii</name>
    <dbReference type="NCBI Taxonomy" id="69395"/>
    <lineage>
        <taxon>Bacteria</taxon>
        <taxon>Pseudomonadati</taxon>
        <taxon>Pseudomonadota</taxon>
        <taxon>Alphaproteobacteria</taxon>
        <taxon>Caulobacterales</taxon>
        <taxon>Caulobacteraceae</taxon>
        <taxon>Caulobacter</taxon>
    </lineage>
</organism>
<dbReference type="PANTHER" id="PTHR11236">
    <property type="entry name" value="AMINOBENZOATE/ANTHRANILATE SYNTHASE"/>
    <property type="match status" value="1"/>
</dbReference>
<proteinExistence type="predicted"/>